<feature type="region of interest" description="Disordered" evidence="17">
    <location>
        <begin position="313"/>
        <end position="364"/>
    </location>
</feature>
<dbReference type="OrthoDB" id="616329at2759"/>
<evidence type="ECO:0000256" key="12">
    <source>
        <dbReference type="ARBA" id="ARBA00022840"/>
    </source>
</evidence>
<dbReference type="InterPro" id="IPR000642">
    <property type="entry name" value="Peptidase_M41"/>
</dbReference>
<dbReference type="PANTHER" id="PTHR23076:SF140">
    <property type="entry name" value="AAA+ ATPASE DOMAIN-CONTAINING PROTEIN"/>
    <property type="match status" value="1"/>
</dbReference>
<keyword evidence="9" id="KW-0547">Nucleotide-binding</keyword>
<name>A0A3B6LXH8_WHEAT</name>
<keyword evidence="20" id="KW-1185">Reference proteome</keyword>
<dbReference type="InterPro" id="IPR003959">
    <property type="entry name" value="ATPase_AAA_core"/>
</dbReference>
<comment type="function">
    <text evidence="2">Probable ATP-dependent zinc metallopeptidase.</text>
</comment>
<dbReference type="SMR" id="A0A3B6LXH8"/>
<keyword evidence="15" id="KW-0482">Metalloprotease</keyword>
<dbReference type="FunFam" id="1.10.8.60:FF:000001">
    <property type="entry name" value="ATP-dependent zinc metalloprotease FtsH"/>
    <property type="match status" value="1"/>
</dbReference>
<evidence type="ECO:0000256" key="2">
    <source>
        <dbReference type="ARBA" id="ARBA00003497"/>
    </source>
</evidence>
<dbReference type="GO" id="GO:0009507">
    <property type="term" value="C:chloroplast"/>
    <property type="evidence" value="ECO:0000318"/>
    <property type="project" value="GO_Central"/>
</dbReference>
<comment type="similarity">
    <text evidence="4">In the C-terminal section; belongs to the peptidase M41 family.</text>
</comment>
<dbReference type="GO" id="GO:0046872">
    <property type="term" value="F:metal ion binding"/>
    <property type="evidence" value="ECO:0007669"/>
    <property type="project" value="UniProtKB-KW"/>
</dbReference>
<keyword evidence="8" id="KW-0479">Metal-binding</keyword>
<evidence type="ECO:0000256" key="13">
    <source>
        <dbReference type="ARBA" id="ARBA00022946"/>
    </source>
</evidence>
<evidence type="ECO:0000256" key="14">
    <source>
        <dbReference type="ARBA" id="ARBA00022989"/>
    </source>
</evidence>
<evidence type="ECO:0000256" key="6">
    <source>
        <dbReference type="ARBA" id="ARBA00022670"/>
    </source>
</evidence>
<dbReference type="Pfam" id="PF00004">
    <property type="entry name" value="AAA"/>
    <property type="match status" value="1"/>
</dbReference>
<dbReference type="GO" id="GO:0004222">
    <property type="term" value="F:metalloendopeptidase activity"/>
    <property type="evidence" value="ECO:0007669"/>
    <property type="project" value="InterPro"/>
</dbReference>
<gene>
    <name evidence="19" type="primary">LOC123114221</name>
</gene>
<dbReference type="FunFam" id="1.20.58.760:FF:000001">
    <property type="entry name" value="ATP-dependent zinc metalloprotease FtsH"/>
    <property type="match status" value="1"/>
</dbReference>
<evidence type="ECO:0000256" key="15">
    <source>
        <dbReference type="ARBA" id="ARBA00023049"/>
    </source>
</evidence>
<dbReference type="STRING" id="4565.A0A3B6LXH8"/>
<evidence type="ECO:0000256" key="8">
    <source>
        <dbReference type="ARBA" id="ARBA00022723"/>
    </source>
</evidence>
<evidence type="ECO:0000256" key="7">
    <source>
        <dbReference type="ARBA" id="ARBA00022692"/>
    </source>
</evidence>
<feature type="domain" description="AAA+ ATPase" evidence="18">
    <location>
        <begin position="398"/>
        <end position="534"/>
    </location>
</feature>
<feature type="compositionally biased region" description="Low complexity" evidence="17">
    <location>
        <begin position="21"/>
        <end position="32"/>
    </location>
</feature>
<feature type="region of interest" description="Disordered" evidence="17">
    <location>
        <begin position="1"/>
        <end position="52"/>
    </location>
</feature>
<dbReference type="Pfam" id="PF17862">
    <property type="entry name" value="AAA_lid_3"/>
    <property type="match status" value="1"/>
</dbReference>
<dbReference type="Gene3D" id="1.20.58.760">
    <property type="entry name" value="Peptidase M41"/>
    <property type="match status" value="1"/>
</dbReference>
<dbReference type="InterPro" id="IPR003960">
    <property type="entry name" value="ATPase_AAA_CS"/>
</dbReference>
<evidence type="ECO:0000256" key="3">
    <source>
        <dbReference type="ARBA" id="ARBA00004141"/>
    </source>
</evidence>
<keyword evidence="10" id="KW-0378">Hydrolase</keyword>
<keyword evidence="16" id="KW-0472">Membrane</keyword>
<evidence type="ECO:0000259" key="18">
    <source>
        <dbReference type="SMART" id="SM00382"/>
    </source>
</evidence>
<evidence type="ECO:0000256" key="1">
    <source>
        <dbReference type="ARBA" id="ARBA00001947"/>
    </source>
</evidence>
<dbReference type="GO" id="GO:0006508">
    <property type="term" value="P:proteolysis"/>
    <property type="evidence" value="ECO:0000318"/>
    <property type="project" value="GO_Central"/>
</dbReference>
<evidence type="ECO:0000256" key="11">
    <source>
        <dbReference type="ARBA" id="ARBA00022833"/>
    </source>
</evidence>
<dbReference type="GO" id="GO:0016887">
    <property type="term" value="F:ATP hydrolysis activity"/>
    <property type="evidence" value="ECO:0007669"/>
    <property type="project" value="InterPro"/>
</dbReference>
<keyword evidence="14" id="KW-1133">Transmembrane helix</keyword>
<comment type="cofactor">
    <cofactor evidence="1">
        <name>Zn(2+)</name>
        <dbReference type="ChEBI" id="CHEBI:29105"/>
    </cofactor>
</comment>
<keyword evidence="7" id="KW-0812">Transmembrane</keyword>
<evidence type="ECO:0000256" key="4">
    <source>
        <dbReference type="ARBA" id="ARBA00010044"/>
    </source>
</evidence>
<reference evidence="19" key="2">
    <citation type="submission" date="2018-10" db="UniProtKB">
        <authorList>
            <consortium name="EnsemblPlants"/>
        </authorList>
    </citation>
    <scope>IDENTIFICATION</scope>
</reference>
<dbReference type="PROSITE" id="PS00674">
    <property type="entry name" value="AAA"/>
    <property type="match status" value="1"/>
</dbReference>
<dbReference type="Pfam" id="PF01434">
    <property type="entry name" value="Peptidase_M41"/>
    <property type="match status" value="1"/>
</dbReference>
<dbReference type="EnsemblPlants" id="TraesCS5B02G524200.1">
    <property type="protein sequence ID" value="TraesCS5B02G524200.1"/>
    <property type="gene ID" value="TraesCS5B02G524200"/>
</dbReference>
<dbReference type="Gramene" id="TraesCS5B02G524200.1">
    <property type="protein sequence ID" value="TraesCS5B02G524200.1"/>
    <property type="gene ID" value="TraesCS5B02G524200"/>
</dbReference>
<reference evidence="19" key="1">
    <citation type="submission" date="2018-08" db="EMBL/GenBank/DDBJ databases">
        <authorList>
            <person name="Rossello M."/>
        </authorList>
    </citation>
    <scope>NUCLEOTIDE SEQUENCE [LARGE SCALE GENOMIC DNA]</scope>
    <source>
        <strain evidence="19">cv. Chinese Spring</strain>
    </source>
</reference>
<protein>
    <recommendedName>
        <fullName evidence="18">AAA+ ATPase domain-containing protein</fullName>
    </recommendedName>
</protein>
<dbReference type="InterPro" id="IPR041569">
    <property type="entry name" value="AAA_lid_3"/>
</dbReference>
<dbReference type="InterPro" id="IPR003593">
    <property type="entry name" value="AAA+_ATPase"/>
</dbReference>
<evidence type="ECO:0000313" key="19">
    <source>
        <dbReference type="EnsemblPlants" id="TraesCS5B02G524200.1"/>
    </source>
</evidence>
<keyword evidence="13" id="KW-0809">Transit peptide</keyword>
<keyword evidence="12" id="KW-0067">ATP-binding</keyword>
<evidence type="ECO:0000256" key="16">
    <source>
        <dbReference type="ARBA" id="ARBA00023136"/>
    </source>
</evidence>
<dbReference type="GO" id="GO:0004176">
    <property type="term" value="F:ATP-dependent peptidase activity"/>
    <property type="evidence" value="ECO:0000318"/>
    <property type="project" value="GO_Central"/>
</dbReference>
<evidence type="ECO:0000256" key="17">
    <source>
        <dbReference type="SAM" id="MobiDB-lite"/>
    </source>
</evidence>
<dbReference type="InterPro" id="IPR037219">
    <property type="entry name" value="Peptidase_M41-like"/>
</dbReference>
<organism evidence="19">
    <name type="scientific">Triticum aestivum</name>
    <name type="common">Wheat</name>
    <dbReference type="NCBI Taxonomy" id="4565"/>
    <lineage>
        <taxon>Eukaryota</taxon>
        <taxon>Viridiplantae</taxon>
        <taxon>Streptophyta</taxon>
        <taxon>Embryophyta</taxon>
        <taxon>Tracheophyta</taxon>
        <taxon>Spermatophyta</taxon>
        <taxon>Magnoliopsida</taxon>
        <taxon>Liliopsida</taxon>
        <taxon>Poales</taxon>
        <taxon>Poaceae</taxon>
        <taxon>BOP clade</taxon>
        <taxon>Pooideae</taxon>
        <taxon>Triticodae</taxon>
        <taxon>Triticeae</taxon>
        <taxon>Triticinae</taxon>
        <taxon>Triticum</taxon>
    </lineage>
</organism>
<dbReference type="GO" id="GO:0045037">
    <property type="term" value="P:protein import into chloroplast stroma"/>
    <property type="evidence" value="ECO:0000318"/>
    <property type="project" value="GO_Central"/>
</dbReference>
<comment type="similarity">
    <text evidence="5">In the N-terminal section; belongs to the AAA ATPase family.</text>
</comment>
<sequence>MVDELGEARRSAAAAREDGRALAGRRPAGPRLSPDPAGEGQRPRRSAAQAGTHLARRGLANVIRGEDAAAAKSTAASGGVLRNLQRRYTSDYFEQRARARFEADSLLNKEINDQEAIREFETQNPLHSSALSKYINSRISAEFKTREIAKSEPARSFFGNLFSPGGTAKSEPARNFFGNLFSLGGTAKSEPARNFFGNLFSPGETAKSESVHPSKPLDIAFWTVMGTTAAYLGLVLYAMLNRSDELGTDEEYRNFSIKVLDDSNKRVTGKVRTLDEVNKVLDDSKKGVTGKRRTLDEVNKVLDDMIKAMDDLKKKATNSSTKPSDVSGKGGNFDDVNKGTTDSSRKSSYVDAKKGSMSMKSTTGFRGVKGVDEAKAELEDLVHYLRNPKHFTSLGGKLPKGVLLAGPPGTGKTMLARAVAEEAGVPFFARSGSEFEEMWVGVGPKRVRELFSEAKKQSPCIIFIDEIDTIAGQRQVNDRNGAREALNQLLVEMDGFKQNDGIIVLAATNFPQSLDKAVIRPGRFDRHVQVPNPDVEGRRQILEACMSKVKAKGVDLMMIARGTPGFSGAALTNLVNEAALKAAKDGLEAVMMDHIEYAKDKIMMGSERKSAVIPDNCRNMTAYHTGGRALVAIHTDGAHLIYKATIIPRGNSLGMVIQMPEEEDAYKFSRKKMLAKLDILMGGKVAEEVIFGESEVSSDALSGLREATQLAIDMVTKYGMSQRIGPVCYGNNDGKQTATLSWQATALVNEEVKELLVKARKNAENIITAHRNELNVLADALLDHGTLTGDQIKQLVNGPKISNAQNQETPSSS</sequence>
<evidence type="ECO:0000256" key="5">
    <source>
        <dbReference type="ARBA" id="ARBA00010550"/>
    </source>
</evidence>
<dbReference type="GO" id="GO:0005524">
    <property type="term" value="F:ATP binding"/>
    <property type="evidence" value="ECO:0007669"/>
    <property type="project" value="UniProtKB-KW"/>
</dbReference>
<dbReference type="GO" id="GO:0016020">
    <property type="term" value="C:membrane"/>
    <property type="evidence" value="ECO:0007669"/>
    <property type="project" value="UniProtKB-SubCell"/>
</dbReference>
<dbReference type="FunFam" id="3.40.50.300:FF:000277">
    <property type="entry name" value="ATP-dependent zinc metalloprotease FtsH"/>
    <property type="match status" value="1"/>
</dbReference>
<comment type="subcellular location">
    <subcellularLocation>
        <location evidence="3">Membrane</location>
        <topology evidence="3">Multi-pass membrane protein</topology>
    </subcellularLocation>
</comment>
<dbReference type="Gene3D" id="3.40.50.300">
    <property type="entry name" value="P-loop containing nucleotide triphosphate hydrolases"/>
    <property type="match status" value="1"/>
</dbReference>
<dbReference type="CDD" id="cd19501">
    <property type="entry name" value="RecA-like_FtsH"/>
    <property type="match status" value="1"/>
</dbReference>
<accession>A0A3B6LXH8</accession>
<dbReference type="SUPFAM" id="SSF140990">
    <property type="entry name" value="FtsH protease domain-like"/>
    <property type="match status" value="1"/>
</dbReference>
<feature type="compositionally biased region" description="Basic and acidic residues" evidence="17">
    <location>
        <begin position="1"/>
        <end position="20"/>
    </location>
</feature>
<evidence type="ECO:0000256" key="10">
    <source>
        <dbReference type="ARBA" id="ARBA00022801"/>
    </source>
</evidence>
<dbReference type="Gene3D" id="1.10.8.60">
    <property type="match status" value="1"/>
</dbReference>
<dbReference type="PANTHER" id="PTHR23076">
    <property type="entry name" value="METALLOPROTEASE M41 FTSH"/>
    <property type="match status" value="1"/>
</dbReference>
<dbReference type="InterPro" id="IPR027417">
    <property type="entry name" value="P-loop_NTPase"/>
</dbReference>
<dbReference type="SMART" id="SM00382">
    <property type="entry name" value="AAA"/>
    <property type="match status" value="1"/>
</dbReference>
<proteinExistence type="inferred from homology"/>
<evidence type="ECO:0000313" key="20">
    <source>
        <dbReference type="Proteomes" id="UP000019116"/>
    </source>
</evidence>
<keyword evidence="11" id="KW-0862">Zinc</keyword>
<dbReference type="AlphaFoldDB" id="A0A3B6LXH8"/>
<keyword evidence="6" id="KW-0645">Protease</keyword>
<evidence type="ECO:0000256" key="9">
    <source>
        <dbReference type="ARBA" id="ARBA00022741"/>
    </source>
</evidence>
<dbReference type="SUPFAM" id="SSF52540">
    <property type="entry name" value="P-loop containing nucleoside triphosphate hydrolases"/>
    <property type="match status" value="1"/>
</dbReference>
<dbReference type="Proteomes" id="UP000019116">
    <property type="component" value="Chromosome 5B"/>
</dbReference>